<name>A0A4W3HWZ0_CALMI</name>
<evidence type="ECO:0000256" key="5">
    <source>
        <dbReference type="ARBA" id="ARBA00023136"/>
    </source>
</evidence>
<dbReference type="PANTHER" id="PTHR14948">
    <property type="entry name" value="NG5"/>
    <property type="match status" value="1"/>
</dbReference>
<feature type="transmembrane region" description="Helical" evidence="7">
    <location>
        <begin position="36"/>
        <end position="58"/>
    </location>
</feature>
<evidence type="ECO:0000256" key="1">
    <source>
        <dbReference type="ARBA" id="ARBA00004370"/>
    </source>
</evidence>
<dbReference type="InParanoid" id="A0A4W3HWZ0"/>
<evidence type="ECO:0000256" key="4">
    <source>
        <dbReference type="ARBA" id="ARBA00022989"/>
    </source>
</evidence>
<keyword evidence="4 7" id="KW-1133">Transmembrane helix</keyword>
<reference evidence="9" key="1">
    <citation type="journal article" date="2006" name="Science">
        <title>Ancient noncoding elements conserved in the human genome.</title>
        <authorList>
            <person name="Venkatesh B."/>
            <person name="Kirkness E.F."/>
            <person name="Loh Y.H."/>
            <person name="Halpern A.L."/>
            <person name="Lee A.P."/>
            <person name="Johnson J."/>
            <person name="Dandona N."/>
            <person name="Viswanathan L.D."/>
            <person name="Tay A."/>
            <person name="Venter J.C."/>
            <person name="Strausberg R.L."/>
            <person name="Brenner S."/>
        </authorList>
    </citation>
    <scope>NUCLEOTIDE SEQUENCE [LARGE SCALE GENOMIC DNA]</scope>
</reference>
<dbReference type="OMA" id="WLFCELL"/>
<evidence type="ECO:0000256" key="3">
    <source>
        <dbReference type="ARBA" id="ARBA00022692"/>
    </source>
</evidence>
<dbReference type="GeneTree" id="ENSGT00940000162372"/>
<evidence type="ECO:0000256" key="7">
    <source>
        <dbReference type="SAM" id="Phobius"/>
    </source>
</evidence>
<reference evidence="8" key="5">
    <citation type="submission" date="2025-09" db="UniProtKB">
        <authorList>
            <consortium name="Ensembl"/>
        </authorList>
    </citation>
    <scope>IDENTIFICATION</scope>
</reference>
<evidence type="ECO:0000256" key="2">
    <source>
        <dbReference type="ARBA" id="ARBA00006843"/>
    </source>
</evidence>
<evidence type="ECO:0000313" key="9">
    <source>
        <dbReference type="Proteomes" id="UP000314986"/>
    </source>
</evidence>
<dbReference type="AlphaFoldDB" id="A0A4W3HWZ0"/>
<keyword evidence="3 7" id="KW-0812">Transmembrane</keyword>
<dbReference type="Proteomes" id="UP000314986">
    <property type="component" value="Unassembled WGS sequence"/>
</dbReference>
<reference evidence="8" key="4">
    <citation type="submission" date="2025-08" db="UniProtKB">
        <authorList>
            <consortium name="Ensembl"/>
        </authorList>
    </citation>
    <scope>IDENTIFICATION</scope>
</reference>
<proteinExistence type="inferred from homology"/>
<protein>
    <submittedName>
        <fullName evidence="8">Transmembrane protein 233</fullName>
    </submittedName>
</protein>
<evidence type="ECO:0000313" key="8">
    <source>
        <dbReference type="Ensembl" id="ENSCMIP00000019795.1"/>
    </source>
</evidence>
<comment type="subcellular location">
    <subcellularLocation>
        <location evidence="1">Membrane</location>
    </subcellularLocation>
</comment>
<comment type="similarity">
    <text evidence="2">Belongs to the CD225/Dispanin family.</text>
</comment>
<keyword evidence="9" id="KW-1185">Reference proteome</keyword>
<evidence type="ECO:0000256" key="6">
    <source>
        <dbReference type="SAM" id="MobiDB-lite"/>
    </source>
</evidence>
<sequence>MSHSVNHWELKRSLEESPETHIDNESQRERLSPNSIILSVLSCFCPSYPINIVAFVFSMMSLQSYNRGDIDESKKLGRVAKLVAIAAIILGLLVIGIFCIVHFTTVGKLSFHII</sequence>
<dbReference type="Pfam" id="PF04505">
    <property type="entry name" value="CD225"/>
    <property type="match status" value="1"/>
</dbReference>
<dbReference type="InterPro" id="IPR007593">
    <property type="entry name" value="CD225/Dispanin_fam"/>
</dbReference>
<feature type="transmembrane region" description="Helical" evidence="7">
    <location>
        <begin position="79"/>
        <end position="103"/>
    </location>
</feature>
<dbReference type="GO" id="GO:0016020">
    <property type="term" value="C:membrane"/>
    <property type="evidence" value="ECO:0007669"/>
    <property type="project" value="UniProtKB-SubCell"/>
</dbReference>
<accession>A0A4W3HWZ0</accession>
<dbReference type="InterPro" id="IPR051423">
    <property type="entry name" value="CD225/Dispanin"/>
</dbReference>
<dbReference type="Ensembl" id="ENSCMIT00000020165.1">
    <property type="protein sequence ID" value="ENSCMIP00000019795.1"/>
    <property type="gene ID" value="ENSCMIG00000009210.1"/>
</dbReference>
<dbReference type="PANTHER" id="PTHR14948:SF19">
    <property type="entry name" value="TRANSMEMBRANE PROTEIN 233"/>
    <property type="match status" value="1"/>
</dbReference>
<feature type="region of interest" description="Disordered" evidence="6">
    <location>
        <begin position="1"/>
        <end position="29"/>
    </location>
</feature>
<organism evidence="8 9">
    <name type="scientific">Callorhinchus milii</name>
    <name type="common">Ghost shark</name>
    <dbReference type="NCBI Taxonomy" id="7868"/>
    <lineage>
        <taxon>Eukaryota</taxon>
        <taxon>Metazoa</taxon>
        <taxon>Chordata</taxon>
        <taxon>Craniata</taxon>
        <taxon>Vertebrata</taxon>
        <taxon>Chondrichthyes</taxon>
        <taxon>Holocephali</taxon>
        <taxon>Chimaeriformes</taxon>
        <taxon>Callorhinchidae</taxon>
        <taxon>Callorhinchus</taxon>
    </lineage>
</organism>
<reference evidence="9" key="3">
    <citation type="journal article" date="2014" name="Nature">
        <title>Elephant shark genome provides unique insights into gnathostome evolution.</title>
        <authorList>
            <consortium name="International Elephant Shark Genome Sequencing Consortium"/>
            <person name="Venkatesh B."/>
            <person name="Lee A.P."/>
            <person name="Ravi V."/>
            <person name="Maurya A.K."/>
            <person name="Lian M.M."/>
            <person name="Swann J.B."/>
            <person name="Ohta Y."/>
            <person name="Flajnik M.F."/>
            <person name="Sutoh Y."/>
            <person name="Kasahara M."/>
            <person name="Hoon S."/>
            <person name="Gangu V."/>
            <person name="Roy S.W."/>
            <person name="Irimia M."/>
            <person name="Korzh V."/>
            <person name="Kondrychyn I."/>
            <person name="Lim Z.W."/>
            <person name="Tay B.H."/>
            <person name="Tohari S."/>
            <person name="Kong K.W."/>
            <person name="Ho S."/>
            <person name="Lorente-Galdos B."/>
            <person name="Quilez J."/>
            <person name="Marques-Bonet T."/>
            <person name="Raney B.J."/>
            <person name="Ingham P.W."/>
            <person name="Tay A."/>
            <person name="Hillier L.W."/>
            <person name="Minx P."/>
            <person name="Boehm T."/>
            <person name="Wilson R.K."/>
            <person name="Brenner S."/>
            <person name="Warren W.C."/>
        </authorList>
    </citation>
    <scope>NUCLEOTIDE SEQUENCE [LARGE SCALE GENOMIC DNA]</scope>
</reference>
<keyword evidence="5 7" id="KW-0472">Membrane</keyword>
<reference evidence="9" key="2">
    <citation type="journal article" date="2007" name="PLoS Biol.">
        <title>Survey sequencing and comparative analysis of the elephant shark (Callorhinchus milii) genome.</title>
        <authorList>
            <person name="Venkatesh B."/>
            <person name="Kirkness E.F."/>
            <person name="Loh Y.H."/>
            <person name="Halpern A.L."/>
            <person name="Lee A.P."/>
            <person name="Johnson J."/>
            <person name="Dandona N."/>
            <person name="Viswanathan L.D."/>
            <person name="Tay A."/>
            <person name="Venter J.C."/>
            <person name="Strausberg R.L."/>
            <person name="Brenner S."/>
        </authorList>
    </citation>
    <scope>NUCLEOTIDE SEQUENCE [LARGE SCALE GENOMIC DNA]</scope>
</reference>